<dbReference type="SUPFAM" id="SSF53448">
    <property type="entry name" value="Nucleotide-diphospho-sugar transferases"/>
    <property type="match status" value="1"/>
</dbReference>
<protein>
    <submittedName>
        <fullName evidence="3">Uncharacterized protein</fullName>
    </submittedName>
</protein>
<dbReference type="Gene3D" id="3.90.1200.10">
    <property type="match status" value="1"/>
</dbReference>
<dbReference type="EMBL" id="DSZU01000044">
    <property type="protein sequence ID" value="HGV54988.1"/>
    <property type="molecule type" value="Genomic_DNA"/>
</dbReference>
<name>A0A832GL97_9BACT</name>
<dbReference type="Pfam" id="PF01636">
    <property type="entry name" value="APH"/>
    <property type="match status" value="1"/>
</dbReference>
<evidence type="ECO:0000259" key="2">
    <source>
        <dbReference type="Pfam" id="PF01636"/>
    </source>
</evidence>
<gene>
    <name evidence="3" type="ORF">ENT73_02705</name>
</gene>
<dbReference type="AlphaFoldDB" id="A0A832GL97"/>
<dbReference type="InterPro" id="IPR002575">
    <property type="entry name" value="Aminoglycoside_PTrfase"/>
</dbReference>
<dbReference type="SUPFAM" id="SSF56112">
    <property type="entry name" value="Protein kinase-like (PK-like)"/>
    <property type="match status" value="1"/>
</dbReference>
<feature type="domain" description="Aminoglycoside phosphotransferase" evidence="2">
    <location>
        <begin position="310"/>
        <end position="519"/>
    </location>
</feature>
<accession>A0A832GL97</accession>
<dbReference type="Pfam" id="PF00483">
    <property type="entry name" value="NTP_transferase"/>
    <property type="match status" value="1"/>
</dbReference>
<dbReference type="PANTHER" id="PTHR22572">
    <property type="entry name" value="SUGAR-1-PHOSPHATE GUANYL TRANSFERASE"/>
    <property type="match status" value="1"/>
</dbReference>
<dbReference type="InterPro" id="IPR050486">
    <property type="entry name" value="Mannose-1P_guanyltransferase"/>
</dbReference>
<proteinExistence type="predicted"/>
<dbReference type="Gene3D" id="3.90.550.10">
    <property type="entry name" value="Spore Coat Polysaccharide Biosynthesis Protein SpsA, Chain A"/>
    <property type="match status" value="1"/>
</dbReference>
<organism evidence="3">
    <name type="scientific">Caldimicrobium thiodismutans</name>
    <dbReference type="NCBI Taxonomy" id="1653476"/>
    <lineage>
        <taxon>Bacteria</taxon>
        <taxon>Pseudomonadati</taxon>
        <taxon>Thermodesulfobacteriota</taxon>
        <taxon>Thermodesulfobacteria</taxon>
        <taxon>Thermodesulfobacteriales</taxon>
        <taxon>Thermodesulfobacteriaceae</taxon>
        <taxon>Caldimicrobium</taxon>
    </lineage>
</organism>
<reference evidence="3" key="1">
    <citation type="journal article" date="2020" name="mSystems">
        <title>Genome- and Community-Level Interaction Insights into Carbon Utilization and Element Cycling Functions of Hydrothermarchaeota in Hydrothermal Sediment.</title>
        <authorList>
            <person name="Zhou Z."/>
            <person name="Liu Y."/>
            <person name="Xu W."/>
            <person name="Pan J."/>
            <person name="Luo Z.H."/>
            <person name="Li M."/>
        </authorList>
    </citation>
    <scope>NUCLEOTIDE SEQUENCE [LARGE SCALE GENOMIC DNA]</scope>
    <source>
        <strain evidence="3">SpSt-605</strain>
    </source>
</reference>
<evidence type="ECO:0000313" key="3">
    <source>
        <dbReference type="EMBL" id="HGV54988.1"/>
    </source>
</evidence>
<comment type="caution">
    <text evidence="3">The sequence shown here is derived from an EMBL/GenBank/DDBJ whole genome shotgun (WGS) entry which is preliminary data.</text>
</comment>
<feature type="domain" description="Nucleotidyl transferase" evidence="1">
    <location>
        <begin position="4"/>
        <end position="225"/>
    </location>
</feature>
<dbReference type="InterPro" id="IPR011009">
    <property type="entry name" value="Kinase-like_dom_sf"/>
</dbReference>
<dbReference type="InterPro" id="IPR005835">
    <property type="entry name" value="NTP_transferase_dom"/>
</dbReference>
<dbReference type="InterPro" id="IPR029044">
    <property type="entry name" value="Nucleotide-diphossugar_trans"/>
</dbReference>
<dbReference type="CDD" id="cd04181">
    <property type="entry name" value="NTP_transferase"/>
    <property type="match status" value="1"/>
</dbReference>
<sequence>MELKAFILAAGYGTRLRPITEFIPKPLLPLLGRPLLHYIIENLFKTLPLQGLALNVHHKAEQIEAFCKTYFGSNQITIFKEREILGTGGALKNAWHYLKGTPFLVHNGDILTNANLEEALYFHLQRKPLATLLVREDIPRKNLIVDPEGRLIGLEEKGGLERGFTGIAIYEPEFLEFLPLGFSSVVEGWLKALRAGHEILTYPLRGAWFDLGTPGAYLKALFFLLKTQGETVYVHPEAETENLQFQGMLSIEKKCSFAKGSFLKNVVVLTEGETISGRFENGILYPGGFIQVRPEEFLEREKEGYAVGFGGSERRFYRQANRSILMKDPQKENLERTIQYNLYLKSKSINVPKIKKIGEGEVLFEDLGDLSLYSYFRVFKSEGRRRRVLKKVLDEVVKLHTLSLDGEAPYFPPFDYEHFRWETSYFADKFLNFLCGLRVEEALEREFDKLAELSAGFPKNLMHRDLQSQNIMLKRGRAYFVDYQGARIGPPGYDLASLLWDPYVELSESLRGWALRYYIAQRKRIEPQFNEHLLILSLPFLRLQRHLQALGAYVNLSLFKGKGYFLKFIPQALFYAMEETALLERDFPLLRAYLEEAKRILKRKGLFEEL</sequence>
<evidence type="ECO:0000259" key="1">
    <source>
        <dbReference type="Pfam" id="PF00483"/>
    </source>
</evidence>